<dbReference type="Proteomes" id="UP000176568">
    <property type="component" value="Unassembled WGS sequence"/>
</dbReference>
<dbReference type="EMBL" id="MEXB01000009">
    <property type="protein sequence ID" value="OGC88371.1"/>
    <property type="molecule type" value="Genomic_DNA"/>
</dbReference>
<evidence type="ECO:0008006" key="4">
    <source>
        <dbReference type="Google" id="ProtNLM"/>
    </source>
</evidence>
<proteinExistence type="predicted"/>
<name>A0A1F4Y376_9BACT</name>
<keyword evidence="1" id="KW-0812">Transmembrane</keyword>
<accession>A0A1F4Y376</accession>
<protein>
    <recommendedName>
        <fullName evidence="4">Lipoprotein</fullName>
    </recommendedName>
</protein>
<feature type="transmembrane region" description="Helical" evidence="1">
    <location>
        <begin position="12"/>
        <end position="31"/>
    </location>
</feature>
<evidence type="ECO:0000313" key="2">
    <source>
        <dbReference type="EMBL" id="OGC88371.1"/>
    </source>
</evidence>
<dbReference type="AlphaFoldDB" id="A0A1F4Y376"/>
<evidence type="ECO:0000256" key="1">
    <source>
        <dbReference type="SAM" id="Phobius"/>
    </source>
</evidence>
<comment type="caution">
    <text evidence="2">The sequence shown here is derived from an EMBL/GenBank/DDBJ whole genome shotgun (WGS) entry which is preliminary data.</text>
</comment>
<organism evidence="2 3">
    <name type="scientific">Candidatus Adlerbacteria bacterium RIFOXYC1_FULL_48_26</name>
    <dbReference type="NCBI Taxonomy" id="1797247"/>
    <lineage>
        <taxon>Bacteria</taxon>
        <taxon>Candidatus Adleribacteriota</taxon>
    </lineage>
</organism>
<sequence>MAKEKQLAAKKIFLLAALGCALVFALVYFAGYSEFMSLQYAGVADAEATSTTKKIATAPVLDKEAYDRKLLALANVATSSPWYHFFLTGETLGTTTVKKQLWPVKAAYPNPGALLPHNRIIAYYGNFYSKGMGVLGEYPEEQMLAMLRATMAQWEAADPTTPVVPAINYIVITAQGSAGKDGMYRLRMPDTQVDKALELAAKVNGIVILDIQVGLSSVQKEVPQYEKYFSMPNVHLGLDPEFDMPGNIPPGDVIGTMSAADINWAADYLANLVKLNNLPPKVIVLHRFTQGMIKNTELIKPLPEVQFIMDMDGWGFGAKKINTYNSVVVPEPVQFTGFKLFYKNDLKPPSKALLTPAEVLGLTPAPSFIQYQ</sequence>
<keyword evidence="1" id="KW-0472">Membrane</keyword>
<keyword evidence="1" id="KW-1133">Transmembrane helix</keyword>
<evidence type="ECO:0000313" key="3">
    <source>
        <dbReference type="Proteomes" id="UP000176568"/>
    </source>
</evidence>
<reference evidence="2 3" key="1">
    <citation type="journal article" date="2016" name="Nat. Commun.">
        <title>Thousands of microbial genomes shed light on interconnected biogeochemical processes in an aquifer system.</title>
        <authorList>
            <person name="Anantharaman K."/>
            <person name="Brown C.T."/>
            <person name="Hug L.A."/>
            <person name="Sharon I."/>
            <person name="Castelle C.J."/>
            <person name="Probst A.J."/>
            <person name="Thomas B.C."/>
            <person name="Singh A."/>
            <person name="Wilkins M.J."/>
            <person name="Karaoz U."/>
            <person name="Brodie E.L."/>
            <person name="Williams K.H."/>
            <person name="Hubbard S.S."/>
            <person name="Banfield J.F."/>
        </authorList>
    </citation>
    <scope>NUCLEOTIDE SEQUENCE [LARGE SCALE GENOMIC DNA]</scope>
</reference>
<gene>
    <name evidence="2" type="ORF">A2419_00770</name>
</gene>